<name>A0ABY4TSX9_9SPHN</name>
<reference evidence="3" key="1">
    <citation type="submission" date="2022-05" db="EMBL/GenBank/DDBJ databases">
        <title>Sphingomonas sp. strain RMG20 Genome sequencing and assembly.</title>
        <authorList>
            <person name="Kim I."/>
        </authorList>
    </citation>
    <scope>NUCLEOTIDE SEQUENCE</scope>
    <source>
        <strain evidence="3">RMG20</strain>
    </source>
</reference>
<keyword evidence="2" id="KW-0472">Membrane</keyword>
<protein>
    <submittedName>
        <fullName evidence="3">Uncharacterized protein</fullName>
    </submittedName>
</protein>
<dbReference type="EMBL" id="CP098401">
    <property type="protein sequence ID" value="URW75506.1"/>
    <property type="molecule type" value="Genomic_DNA"/>
</dbReference>
<dbReference type="Proteomes" id="UP001055580">
    <property type="component" value="Chromosome"/>
</dbReference>
<evidence type="ECO:0000256" key="2">
    <source>
        <dbReference type="SAM" id="Phobius"/>
    </source>
</evidence>
<feature type="transmembrane region" description="Helical" evidence="2">
    <location>
        <begin position="6"/>
        <end position="22"/>
    </location>
</feature>
<evidence type="ECO:0000256" key="1">
    <source>
        <dbReference type="SAM" id="MobiDB-lite"/>
    </source>
</evidence>
<sequence>MIDNFSLGISHGLMLLAAWYLLRRRDLDHEASPRDEAAKPRGRWGRRDA</sequence>
<feature type="region of interest" description="Disordered" evidence="1">
    <location>
        <begin position="30"/>
        <end position="49"/>
    </location>
</feature>
<keyword evidence="4" id="KW-1185">Reference proteome</keyword>
<organism evidence="3 4">
    <name type="scientific">Sphingomonas donggukensis</name>
    <dbReference type="NCBI Taxonomy" id="2949093"/>
    <lineage>
        <taxon>Bacteria</taxon>
        <taxon>Pseudomonadati</taxon>
        <taxon>Pseudomonadota</taxon>
        <taxon>Alphaproteobacteria</taxon>
        <taxon>Sphingomonadales</taxon>
        <taxon>Sphingomonadaceae</taxon>
        <taxon>Sphingomonas</taxon>
    </lineage>
</organism>
<dbReference type="RefSeq" id="WP_250751771.1">
    <property type="nucleotide sequence ID" value="NZ_CP098401.1"/>
</dbReference>
<keyword evidence="2" id="KW-0812">Transmembrane</keyword>
<proteinExistence type="predicted"/>
<gene>
    <name evidence="3" type="ORF">M9980_13395</name>
</gene>
<accession>A0ABY4TSX9</accession>
<evidence type="ECO:0000313" key="3">
    <source>
        <dbReference type="EMBL" id="URW75506.1"/>
    </source>
</evidence>
<keyword evidence="2" id="KW-1133">Transmembrane helix</keyword>
<evidence type="ECO:0000313" key="4">
    <source>
        <dbReference type="Proteomes" id="UP001055580"/>
    </source>
</evidence>